<reference evidence="5 7" key="1">
    <citation type="submission" date="2015-10" db="EMBL/GenBank/DDBJ databases">
        <title>Draft genome of Bosea thiooxidans.</title>
        <authorList>
            <person name="Wang X."/>
        </authorList>
    </citation>
    <scope>NUCLEOTIDE SEQUENCE [LARGE SCALE GENOMIC DNA]</scope>
    <source>
        <strain evidence="5 7">CGMCC 9174</strain>
    </source>
</reference>
<dbReference type="GO" id="GO:0000976">
    <property type="term" value="F:transcription cis-regulatory region binding"/>
    <property type="evidence" value="ECO:0007669"/>
    <property type="project" value="TreeGrafter"/>
</dbReference>
<dbReference type="EMBL" id="LMAR01000011">
    <property type="protein sequence ID" value="KQK31872.1"/>
    <property type="molecule type" value="Genomic_DNA"/>
</dbReference>
<keyword evidence="3" id="KW-0804">Transcription</keyword>
<dbReference type="InterPro" id="IPR009057">
    <property type="entry name" value="Homeodomain-like_sf"/>
</dbReference>
<dbReference type="Proteomes" id="UP000190130">
    <property type="component" value="Unassembled WGS sequence"/>
</dbReference>
<evidence type="ECO:0000256" key="2">
    <source>
        <dbReference type="ARBA" id="ARBA00023125"/>
    </source>
</evidence>
<dbReference type="Pfam" id="PF12833">
    <property type="entry name" value="HTH_18"/>
    <property type="match status" value="1"/>
</dbReference>
<keyword evidence="1" id="KW-0805">Transcription regulation</keyword>
<protein>
    <submittedName>
        <fullName evidence="6">AraC-type DNA-binding protein</fullName>
    </submittedName>
</protein>
<reference evidence="6 8" key="2">
    <citation type="submission" date="2017-02" db="EMBL/GenBank/DDBJ databases">
        <authorList>
            <person name="Peterson S.W."/>
        </authorList>
    </citation>
    <scope>NUCLEOTIDE SEQUENCE [LARGE SCALE GENOMIC DNA]</scope>
    <source>
        <strain evidence="6 8">DSM 9653</strain>
    </source>
</reference>
<evidence type="ECO:0000313" key="7">
    <source>
        <dbReference type="Proteomes" id="UP000051562"/>
    </source>
</evidence>
<evidence type="ECO:0000313" key="6">
    <source>
        <dbReference type="EMBL" id="SKC13056.1"/>
    </source>
</evidence>
<dbReference type="SMART" id="SM00342">
    <property type="entry name" value="HTH_ARAC"/>
    <property type="match status" value="1"/>
</dbReference>
<evidence type="ECO:0000313" key="8">
    <source>
        <dbReference type="Proteomes" id="UP000190130"/>
    </source>
</evidence>
<dbReference type="SUPFAM" id="SSF46689">
    <property type="entry name" value="Homeodomain-like"/>
    <property type="match status" value="1"/>
</dbReference>
<dbReference type="PANTHER" id="PTHR47894">
    <property type="entry name" value="HTH-TYPE TRANSCRIPTIONAL REGULATOR GADX"/>
    <property type="match status" value="1"/>
</dbReference>
<evidence type="ECO:0000259" key="4">
    <source>
        <dbReference type="PROSITE" id="PS01124"/>
    </source>
</evidence>
<dbReference type="OrthoDB" id="9805730at2"/>
<dbReference type="AlphaFoldDB" id="A0A0Q3IA60"/>
<dbReference type="STRING" id="53254.SAMN05660750_04527"/>
<dbReference type="InterPro" id="IPR018060">
    <property type="entry name" value="HTH_AraC"/>
</dbReference>
<dbReference type="Proteomes" id="UP000051562">
    <property type="component" value="Unassembled WGS sequence"/>
</dbReference>
<feature type="domain" description="HTH araC/xylS-type" evidence="4">
    <location>
        <begin position="231"/>
        <end position="329"/>
    </location>
</feature>
<gene>
    <name evidence="5" type="ORF">ARD30_09040</name>
    <name evidence="6" type="ORF">SAMN05660750_04527</name>
</gene>
<dbReference type="RefSeq" id="WP_055726835.1">
    <property type="nucleotide sequence ID" value="NZ_FUYX01000017.1"/>
</dbReference>
<accession>A0A0Q3IA60</accession>
<dbReference type="InterPro" id="IPR032687">
    <property type="entry name" value="AraC-type_N"/>
</dbReference>
<proteinExistence type="predicted"/>
<sequence>MSRIPITRCQFLIPFADIYDEIGAPTASLLEKFRLPTSLMEKADDFVPLLRAVDFAERGQQSQGIVDFGFQAAKRLEFCHLSARLRTVVGYSPTLFTALQQVCKLATLEDNVLNMWLEHSDDHVKICSKLIGTSGLAHLEHSQWLQNIFPIHIVRQFAGPGWEPATIAFEARYVPSLETRSCWPNTRFLSGQFASWIEVPRSFMALTNAIGELSPDCLDDEATSAGDDVIRSLRLMLPSYLDEGIPSVAEIAEMAGTSVRSLQRRLSLAGLTYSELLEAARFEKAAKLLRTTDAKVIEVAFAAGYADPAHFTRAFRRMSGTTPRRFRHEARPR</sequence>
<name>A0A0Q3IA60_9HYPH</name>
<dbReference type="PANTHER" id="PTHR47894:SF4">
    <property type="entry name" value="HTH-TYPE TRANSCRIPTIONAL REGULATOR GADX"/>
    <property type="match status" value="1"/>
</dbReference>
<dbReference type="Gene3D" id="1.10.10.60">
    <property type="entry name" value="Homeodomain-like"/>
    <property type="match status" value="1"/>
</dbReference>
<dbReference type="PRINTS" id="PR00032">
    <property type="entry name" value="HTHARAC"/>
</dbReference>
<evidence type="ECO:0000256" key="1">
    <source>
        <dbReference type="ARBA" id="ARBA00023015"/>
    </source>
</evidence>
<dbReference type="Pfam" id="PF12625">
    <property type="entry name" value="Arabinose_bd"/>
    <property type="match status" value="1"/>
</dbReference>
<evidence type="ECO:0000313" key="5">
    <source>
        <dbReference type="EMBL" id="KQK31872.1"/>
    </source>
</evidence>
<keyword evidence="2 6" id="KW-0238">DNA-binding</keyword>
<dbReference type="GO" id="GO:0005829">
    <property type="term" value="C:cytosol"/>
    <property type="evidence" value="ECO:0007669"/>
    <property type="project" value="TreeGrafter"/>
</dbReference>
<dbReference type="GO" id="GO:0003700">
    <property type="term" value="F:DNA-binding transcription factor activity"/>
    <property type="evidence" value="ECO:0007669"/>
    <property type="project" value="InterPro"/>
</dbReference>
<organism evidence="5 7">
    <name type="scientific">Bosea thiooxidans</name>
    <dbReference type="NCBI Taxonomy" id="53254"/>
    <lineage>
        <taxon>Bacteria</taxon>
        <taxon>Pseudomonadati</taxon>
        <taxon>Pseudomonadota</taxon>
        <taxon>Alphaproteobacteria</taxon>
        <taxon>Hyphomicrobiales</taxon>
        <taxon>Boseaceae</taxon>
        <taxon>Bosea</taxon>
    </lineage>
</organism>
<keyword evidence="7" id="KW-1185">Reference proteome</keyword>
<dbReference type="EMBL" id="FUYX01000017">
    <property type="protein sequence ID" value="SKC13056.1"/>
    <property type="molecule type" value="Genomic_DNA"/>
</dbReference>
<dbReference type="InterPro" id="IPR020449">
    <property type="entry name" value="Tscrpt_reg_AraC-type_HTH"/>
</dbReference>
<dbReference type="PROSITE" id="PS01124">
    <property type="entry name" value="HTH_ARAC_FAMILY_2"/>
    <property type="match status" value="1"/>
</dbReference>
<evidence type="ECO:0000256" key="3">
    <source>
        <dbReference type="ARBA" id="ARBA00023163"/>
    </source>
</evidence>